<dbReference type="EMBL" id="MU032347">
    <property type="protein sequence ID" value="KAF3766341.1"/>
    <property type="molecule type" value="Genomic_DNA"/>
</dbReference>
<dbReference type="Pfam" id="PF12505">
    <property type="entry name" value="DUF3712"/>
    <property type="match status" value="1"/>
</dbReference>
<dbReference type="PANTHER" id="PTHR35895:SF3">
    <property type="entry name" value="PRE-RRNA PROCESSING PROTEIN"/>
    <property type="match status" value="1"/>
</dbReference>
<proteinExistence type="predicted"/>
<comment type="caution">
    <text evidence="1">The sequence shown here is derived from an EMBL/GenBank/DDBJ whole genome shotgun (WGS) entry which is preliminary data.</text>
</comment>
<gene>
    <name evidence="1" type="ORF">M406DRAFT_330169</name>
</gene>
<dbReference type="GO" id="GO:0000329">
    <property type="term" value="C:fungal-type vacuole membrane"/>
    <property type="evidence" value="ECO:0007669"/>
    <property type="project" value="InterPro"/>
</dbReference>
<name>A0A9P5CQL5_CRYP1</name>
<accession>A0A9P5CQL5</accession>
<dbReference type="OrthoDB" id="10039566at2759"/>
<evidence type="ECO:0000313" key="2">
    <source>
        <dbReference type="Proteomes" id="UP000803844"/>
    </source>
</evidence>
<protein>
    <submittedName>
        <fullName evidence="1">Uncharacterized protein</fullName>
    </submittedName>
</protein>
<dbReference type="AlphaFoldDB" id="A0A9P5CQL5"/>
<dbReference type="Proteomes" id="UP000803844">
    <property type="component" value="Unassembled WGS sequence"/>
</dbReference>
<dbReference type="GeneID" id="63837615"/>
<evidence type="ECO:0000313" key="1">
    <source>
        <dbReference type="EMBL" id="KAF3766341.1"/>
    </source>
</evidence>
<dbReference type="InterPro" id="IPR046368">
    <property type="entry name" value="Tag1"/>
</dbReference>
<sequence length="265" mass="28177">MDTIVSMVVNRSTVTVEHINIKKATPDSLTMSLVNRVTGTGPTSATMSPMVVDLVFGGVAWGKLQLPEVVTSPSGTDIVCAEQEVAITDQKAFRAFVKALTWDEELRLTLDNGDCRITTKIMGFQVNSNIVYSKELLIKGMGGPKVSLVRTGGGQNTVRVENPSPLEIDHGVSMFEVVVVDGNGNGNGNGKGDGVVAARLRGGLIIVRGACECTMDITFTGVKVAPGTKARLIGRGTEAQSWMNDTLQYIDSELEVTEQFAALTG</sequence>
<dbReference type="RefSeq" id="XP_040777302.1">
    <property type="nucleotide sequence ID" value="XM_040920486.1"/>
</dbReference>
<organism evidence="1 2">
    <name type="scientific">Cryphonectria parasitica (strain ATCC 38755 / EP155)</name>
    <dbReference type="NCBI Taxonomy" id="660469"/>
    <lineage>
        <taxon>Eukaryota</taxon>
        <taxon>Fungi</taxon>
        <taxon>Dikarya</taxon>
        <taxon>Ascomycota</taxon>
        <taxon>Pezizomycotina</taxon>
        <taxon>Sordariomycetes</taxon>
        <taxon>Sordariomycetidae</taxon>
        <taxon>Diaporthales</taxon>
        <taxon>Cryphonectriaceae</taxon>
        <taxon>Cryphonectria-Endothia species complex</taxon>
        <taxon>Cryphonectria</taxon>
    </lineage>
</organism>
<keyword evidence="2" id="KW-1185">Reference proteome</keyword>
<reference evidence="1" key="1">
    <citation type="journal article" date="2020" name="Phytopathology">
        <title>Genome sequence of the chestnut blight fungus Cryphonectria parasitica EP155: A fundamental resource for an archetypical invasive plant pathogen.</title>
        <authorList>
            <person name="Crouch J.A."/>
            <person name="Dawe A."/>
            <person name="Aerts A."/>
            <person name="Barry K."/>
            <person name="Churchill A.C.L."/>
            <person name="Grimwood J."/>
            <person name="Hillman B."/>
            <person name="Milgroom M.G."/>
            <person name="Pangilinan J."/>
            <person name="Smith M."/>
            <person name="Salamov A."/>
            <person name="Schmutz J."/>
            <person name="Yadav J."/>
            <person name="Grigoriev I.V."/>
            <person name="Nuss D."/>
        </authorList>
    </citation>
    <scope>NUCLEOTIDE SEQUENCE</scope>
    <source>
        <strain evidence="1">EP155</strain>
    </source>
</reference>
<dbReference type="PANTHER" id="PTHR35895">
    <property type="entry name" value="CHROMOSOME 16, WHOLE GENOME SHOTGUN SEQUENCE"/>
    <property type="match status" value="1"/>
</dbReference>
<dbReference type="InterPro" id="IPR022185">
    <property type="entry name" value="DUF3712"/>
</dbReference>